<reference evidence="2" key="1">
    <citation type="submission" date="2018-10" db="EMBL/GenBank/DDBJ databases">
        <authorList>
            <consortium name="NARMS: The National Antimicrobial Resistance Monitoring System"/>
        </authorList>
    </citation>
    <scope>NUCLEOTIDE SEQUENCE [LARGE SCALE GENOMIC DNA]</scope>
    <source>
        <strain evidence="2">CVM N17EC0388</strain>
    </source>
</reference>
<comment type="caution">
    <text evidence="2">The sequence shown here is derived from an EMBL/GenBank/DDBJ whole genome shotgun (WGS) entry which is preliminary data.</text>
</comment>
<dbReference type="AlphaFoldDB" id="A0A3L0VYV7"/>
<keyword evidence="1" id="KW-0732">Signal</keyword>
<evidence type="ECO:0000313" key="2">
    <source>
        <dbReference type="EMBL" id="MHO04624.1"/>
    </source>
</evidence>
<feature type="signal peptide" evidence="1">
    <location>
        <begin position="1"/>
        <end position="20"/>
    </location>
</feature>
<organism evidence="2">
    <name type="scientific">Escherichia coli</name>
    <dbReference type="NCBI Taxonomy" id="562"/>
    <lineage>
        <taxon>Bacteria</taxon>
        <taxon>Pseudomonadati</taxon>
        <taxon>Pseudomonadota</taxon>
        <taxon>Gammaproteobacteria</taxon>
        <taxon>Enterobacterales</taxon>
        <taxon>Enterobacteriaceae</taxon>
        <taxon>Escherichia</taxon>
    </lineage>
</organism>
<dbReference type="EMBL" id="RNRV01000013">
    <property type="protein sequence ID" value="MHO04624.1"/>
    <property type="molecule type" value="Genomic_DNA"/>
</dbReference>
<name>A0A3L0VYV7_ECOLX</name>
<gene>
    <name evidence="2" type="ORF">D9F05_09590</name>
</gene>
<dbReference type="Pfam" id="PF13729">
    <property type="entry name" value="TraF_2"/>
    <property type="match status" value="1"/>
</dbReference>
<accession>A0A3L0VYV7</accession>
<proteinExistence type="predicted"/>
<dbReference type="Gene3D" id="2.40.160.60">
    <property type="entry name" value="Outer membrane protein transport protein (OMPP1/FadL/TodX)"/>
    <property type="match status" value="1"/>
</dbReference>
<protein>
    <submittedName>
        <fullName evidence="2">Plasmid transfer protein</fullName>
    </submittedName>
</protein>
<feature type="chain" id="PRO_5018198733" evidence="1">
    <location>
        <begin position="21"/>
        <end position="388"/>
    </location>
</feature>
<evidence type="ECO:0000256" key="1">
    <source>
        <dbReference type="SAM" id="SignalP"/>
    </source>
</evidence>
<dbReference type="InterPro" id="IPR032811">
    <property type="entry name" value="Put_conjugal_transfer"/>
</dbReference>
<sequence length="388" mass="40652">MKKCVVALAVLASISGPAMAQSFDARSDAMGGVGVASAHYGSAAPVNPALVAKYGADDDFSVVLPSVGAQVSDKDKLIDGIDAIKDSYDAFRAAGDSASADKLRTDLQAVDGKTATANVGVNAQIVIPNQLVSVGFMANGYASALVGTDVAQSDLDYLEGVGNGSIIADPSRVLDSQAVGVVALVQDYGIAMAHKFDVQGMPLYVGVTPKAQKVDTYNYSATVTDYDRSDLRDDKYRNSSSGFNADFGLALDAGGMTYGLAVRDLVSRDIQTKDVGGKVYTYQIAPIATVAAAYRGEWLTAAVDLDVNKTKGWEGQKQSQYAGVGVEFDAARWAQLRAGVRADLTGDQPDLFTAGFGLSPWDVFHLDLAGQIGSDKAVGAMVTMRYTF</sequence>